<dbReference type="PANTHER" id="PTHR42734">
    <property type="entry name" value="METAL TRANSPORT SYSTEM ATP-BINDING PROTEIN TM_0124-RELATED"/>
    <property type="match status" value="1"/>
</dbReference>
<dbReference type="Proteomes" id="UP000068196">
    <property type="component" value="Chromosome"/>
</dbReference>
<dbReference type="GO" id="GO:0005524">
    <property type="term" value="F:ATP binding"/>
    <property type="evidence" value="ECO:0007669"/>
    <property type="project" value="UniProtKB-KW"/>
</dbReference>
<feature type="domain" description="ABC transporter" evidence="5">
    <location>
        <begin position="2"/>
        <end position="240"/>
    </location>
</feature>
<dbReference type="SUPFAM" id="SSF52540">
    <property type="entry name" value="P-loop containing nucleoside triphosphate hydrolases"/>
    <property type="match status" value="1"/>
</dbReference>
<reference evidence="6 7" key="1">
    <citation type="journal article" date="2016" name="Int. J. Syst. Evol. Microbiol.">
        <title>Caldimicrobium thiodismutans sp. nov., a sulfur-disproportionating bacterium isolated from a hot spring, and emended description of the genus Caldimicrobium.</title>
        <authorList>
            <person name="Kojima H."/>
            <person name="Umezawa K."/>
            <person name="Fukui M."/>
        </authorList>
    </citation>
    <scope>NUCLEOTIDE SEQUENCE [LARGE SCALE GENOMIC DNA]</scope>
    <source>
        <strain evidence="6 7">TF1</strain>
    </source>
</reference>
<dbReference type="SMART" id="SM00382">
    <property type="entry name" value="AAA"/>
    <property type="match status" value="1"/>
</dbReference>
<comment type="similarity">
    <text evidence="1">Belongs to the ABC transporter superfamily.</text>
</comment>
<dbReference type="EMBL" id="AP014945">
    <property type="protein sequence ID" value="BAU23010.1"/>
    <property type="molecule type" value="Genomic_DNA"/>
</dbReference>
<dbReference type="InterPro" id="IPR050153">
    <property type="entry name" value="Metal_Ion_Import_ABC"/>
</dbReference>
<dbReference type="AlphaFoldDB" id="A0A0U5AMG5"/>
<dbReference type="STRING" id="1653476.THC_0616"/>
<dbReference type="KEGG" id="cthi:THC_0616"/>
<protein>
    <submittedName>
        <fullName evidence="6">ABC transporter</fullName>
    </submittedName>
</protein>
<dbReference type="PANTHER" id="PTHR42734:SF6">
    <property type="entry name" value="MOLYBDATE IMPORT ATP-BINDING PROTEIN MOLC"/>
    <property type="match status" value="1"/>
</dbReference>
<dbReference type="PROSITE" id="PS50893">
    <property type="entry name" value="ABC_TRANSPORTER_2"/>
    <property type="match status" value="1"/>
</dbReference>
<gene>
    <name evidence="6" type="ORF">THC_0616</name>
</gene>
<reference evidence="7" key="2">
    <citation type="journal article" date="2016" name="Int. J. Syst. Evol. Microbiol.">
        <title>Caldimicrobium thiodismutans sp. nov., a sulfur-disproportionating bacterium isolated from a hot spring.</title>
        <authorList>
            <person name="Kojima H."/>
            <person name="Umezawa K."/>
            <person name="Fukui M."/>
        </authorList>
    </citation>
    <scope>NUCLEOTIDE SEQUENCE [LARGE SCALE GENOMIC DNA]</scope>
    <source>
        <strain evidence="7">TF1</strain>
    </source>
</reference>
<dbReference type="RefSeq" id="WP_068513155.1">
    <property type="nucleotide sequence ID" value="NZ_AP014945.1"/>
</dbReference>
<evidence type="ECO:0000256" key="4">
    <source>
        <dbReference type="ARBA" id="ARBA00022840"/>
    </source>
</evidence>
<evidence type="ECO:0000256" key="1">
    <source>
        <dbReference type="ARBA" id="ARBA00005417"/>
    </source>
</evidence>
<evidence type="ECO:0000313" key="7">
    <source>
        <dbReference type="Proteomes" id="UP000068196"/>
    </source>
</evidence>
<evidence type="ECO:0000256" key="2">
    <source>
        <dbReference type="ARBA" id="ARBA00022448"/>
    </source>
</evidence>
<evidence type="ECO:0000313" key="6">
    <source>
        <dbReference type="EMBL" id="BAU23010.1"/>
    </source>
</evidence>
<dbReference type="InterPro" id="IPR003593">
    <property type="entry name" value="AAA+_ATPase"/>
</dbReference>
<sequence>MLEVKNLTFKHKGENREILREIIFTASPKEIITILGPNGAGKSTLFKCISGIWNDYEGEIRFQGERVDKFSFERRAKFFAIVPQEHEPPFSYSVLDVVLTGRASYIGLFSSPKREDYEKAEEALELVGIKHLKDKAYTKISGGERQLTLIARALVQEAPVLLLDEPTSHLDFRNQVIVLNTVKKLAKEKNLTVIMTLHDPNLASLFSDKIVVLKKGKVFHNGCPSEVIKKEILEKVYEIPIETLNNEKLTFVYPNLEI</sequence>
<keyword evidence="3" id="KW-0547">Nucleotide-binding</keyword>
<name>A0A0U5AMG5_9BACT</name>
<dbReference type="InterPro" id="IPR003439">
    <property type="entry name" value="ABC_transporter-like_ATP-bd"/>
</dbReference>
<dbReference type="CDD" id="cd03214">
    <property type="entry name" value="ABC_Iron-Siderophores_B12_Hemin"/>
    <property type="match status" value="1"/>
</dbReference>
<dbReference type="Gene3D" id="3.40.50.300">
    <property type="entry name" value="P-loop containing nucleotide triphosphate hydrolases"/>
    <property type="match status" value="1"/>
</dbReference>
<proteinExistence type="inferred from homology"/>
<keyword evidence="2" id="KW-0813">Transport</keyword>
<dbReference type="InterPro" id="IPR027417">
    <property type="entry name" value="P-loop_NTPase"/>
</dbReference>
<keyword evidence="7" id="KW-1185">Reference proteome</keyword>
<evidence type="ECO:0000259" key="5">
    <source>
        <dbReference type="PROSITE" id="PS50893"/>
    </source>
</evidence>
<dbReference type="OrthoDB" id="9809450at2"/>
<evidence type="ECO:0000256" key="3">
    <source>
        <dbReference type="ARBA" id="ARBA00022741"/>
    </source>
</evidence>
<dbReference type="Pfam" id="PF00005">
    <property type="entry name" value="ABC_tran"/>
    <property type="match status" value="1"/>
</dbReference>
<dbReference type="FunFam" id="3.40.50.300:FF:000134">
    <property type="entry name" value="Iron-enterobactin ABC transporter ATP-binding protein"/>
    <property type="match status" value="1"/>
</dbReference>
<keyword evidence="4" id="KW-0067">ATP-binding</keyword>
<organism evidence="6 7">
    <name type="scientific">Caldimicrobium thiodismutans</name>
    <dbReference type="NCBI Taxonomy" id="1653476"/>
    <lineage>
        <taxon>Bacteria</taxon>
        <taxon>Pseudomonadati</taxon>
        <taxon>Thermodesulfobacteriota</taxon>
        <taxon>Thermodesulfobacteria</taxon>
        <taxon>Thermodesulfobacteriales</taxon>
        <taxon>Thermodesulfobacteriaceae</taxon>
        <taxon>Caldimicrobium</taxon>
    </lineage>
</organism>
<dbReference type="PATRIC" id="fig|1653476.3.peg.637"/>
<accession>A0A0U5AMG5</accession>
<dbReference type="GO" id="GO:0016887">
    <property type="term" value="F:ATP hydrolysis activity"/>
    <property type="evidence" value="ECO:0007669"/>
    <property type="project" value="InterPro"/>
</dbReference>